<dbReference type="InterPro" id="IPR014780">
    <property type="entry name" value="tRNA_psdUridine_synth_TruB"/>
</dbReference>
<dbReference type="GO" id="GO:0160148">
    <property type="term" value="F:tRNA pseudouridine(55) synthase activity"/>
    <property type="evidence" value="ECO:0007669"/>
    <property type="project" value="UniProtKB-EC"/>
</dbReference>
<proteinExistence type="inferred from homology"/>
<keyword evidence="3 5" id="KW-0819">tRNA processing</keyword>
<dbReference type="CDD" id="cd02573">
    <property type="entry name" value="PseudoU_synth_EcTruB"/>
    <property type="match status" value="1"/>
</dbReference>
<dbReference type="GO" id="GO:1990481">
    <property type="term" value="P:mRNA pseudouridine synthesis"/>
    <property type="evidence" value="ECO:0007669"/>
    <property type="project" value="TreeGrafter"/>
</dbReference>
<evidence type="ECO:0000256" key="2">
    <source>
        <dbReference type="ARBA" id="ARBA00005642"/>
    </source>
</evidence>
<comment type="catalytic activity">
    <reaction evidence="1 5">
        <text>uridine(55) in tRNA = pseudouridine(55) in tRNA</text>
        <dbReference type="Rhea" id="RHEA:42532"/>
        <dbReference type="Rhea" id="RHEA-COMP:10101"/>
        <dbReference type="Rhea" id="RHEA-COMP:10102"/>
        <dbReference type="ChEBI" id="CHEBI:65314"/>
        <dbReference type="ChEBI" id="CHEBI:65315"/>
        <dbReference type="EC" id="5.4.99.25"/>
    </reaction>
</comment>
<comment type="similarity">
    <text evidence="2 5">Belongs to the pseudouridine synthase TruB family. Type 1 subfamily.</text>
</comment>
<dbReference type="Proteomes" id="UP000034224">
    <property type="component" value="Unassembled WGS sequence"/>
</dbReference>
<comment type="function">
    <text evidence="5">Responsible for synthesis of pseudouridine from uracil-55 in the psi GC loop of transfer RNAs.</text>
</comment>
<dbReference type="HAMAP" id="MF_01080">
    <property type="entry name" value="TruB_bact"/>
    <property type="match status" value="1"/>
</dbReference>
<dbReference type="Gene3D" id="3.30.2350.10">
    <property type="entry name" value="Pseudouridine synthase"/>
    <property type="match status" value="1"/>
</dbReference>
<feature type="domain" description="tRNA pseudouridylate synthase B C-terminal" evidence="7">
    <location>
        <begin position="172"/>
        <end position="214"/>
    </location>
</feature>
<dbReference type="PANTHER" id="PTHR13767">
    <property type="entry name" value="TRNA-PSEUDOURIDINE SYNTHASE"/>
    <property type="match status" value="1"/>
</dbReference>
<dbReference type="GO" id="GO:0003723">
    <property type="term" value="F:RNA binding"/>
    <property type="evidence" value="ECO:0007669"/>
    <property type="project" value="InterPro"/>
</dbReference>
<dbReference type="EC" id="5.4.99.25" evidence="5"/>
<evidence type="ECO:0000256" key="4">
    <source>
        <dbReference type="ARBA" id="ARBA00023235"/>
    </source>
</evidence>
<evidence type="ECO:0000313" key="8">
    <source>
        <dbReference type="EMBL" id="KKW15390.1"/>
    </source>
</evidence>
<dbReference type="Pfam" id="PF01509">
    <property type="entry name" value="TruB_N"/>
    <property type="match status" value="1"/>
</dbReference>
<evidence type="ECO:0000256" key="5">
    <source>
        <dbReference type="HAMAP-Rule" id="MF_01080"/>
    </source>
</evidence>
<feature type="domain" description="Pseudouridine synthase II N-terminal" evidence="6">
    <location>
        <begin position="23"/>
        <end position="171"/>
    </location>
</feature>
<organism evidence="8 9">
    <name type="scientific">Candidatus Jorgensenbacteria bacterium GW2011_GWB1_50_10</name>
    <dbReference type="NCBI Taxonomy" id="1618665"/>
    <lineage>
        <taxon>Bacteria</taxon>
        <taxon>Candidatus Joergenseniibacteriota</taxon>
    </lineage>
</organism>
<evidence type="ECO:0000259" key="6">
    <source>
        <dbReference type="Pfam" id="PF01509"/>
    </source>
</evidence>
<dbReference type="InterPro" id="IPR002501">
    <property type="entry name" value="PsdUridine_synth_N"/>
</dbReference>
<accession>A0A0G1W9W0</accession>
<protein>
    <recommendedName>
        <fullName evidence="5">tRNA pseudouridine synthase B</fullName>
        <ecNumber evidence="5">5.4.99.25</ecNumber>
    </recommendedName>
    <alternativeName>
        <fullName evidence="5">tRNA pseudouridine(55) synthase</fullName>
        <shortName evidence="5">Psi55 synthase</shortName>
    </alternativeName>
    <alternativeName>
        <fullName evidence="5">tRNA pseudouridylate synthase</fullName>
    </alternativeName>
    <alternativeName>
        <fullName evidence="5">tRNA-uridine isomerase</fullName>
    </alternativeName>
</protein>
<dbReference type="GO" id="GO:0031119">
    <property type="term" value="P:tRNA pseudouridine synthesis"/>
    <property type="evidence" value="ECO:0007669"/>
    <property type="project" value="UniProtKB-UniRule"/>
</dbReference>
<keyword evidence="4 5" id="KW-0413">Isomerase</keyword>
<dbReference type="InterPro" id="IPR032819">
    <property type="entry name" value="TruB_C"/>
</dbReference>
<dbReference type="PATRIC" id="fig|1618665.3.peg.148"/>
<name>A0A0G1W9W0_9BACT</name>
<evidence type="ECO:0000313" key="9">
    <source>
        <dbReference type="Proteomes" id="UP000034224"/>
    </source>
</evidence>
<evidence type="ECO:0000256" key="3">
    <source>
        <dbReference type="ARBA" id="ARBA00022694"/>
    </source>
</evidence>
<dbReference type="Pfam" id="PF16198">
    <property type="entry name" value="TruB_C_2"/>
    <property type="match status" value="1"/>
</dbReference>
<evidence type="ECO:0000256" key="1">
    <source>
        <dbReference type="ARBA" id="ARBA00000385"/>
    </source>
</evidence>
<comment type="caution">
    <text evidence="8">The sequence shown here is derived from an EMBL/GenBank/DDBJ whole genome shotgun (WGS) entry which is preliminary data.</text>
</comment>
<dbReference type="SUPFAM" id="SSF55120">
    <property type="entry name" value="Pseudouridine synthase"/>
    <property type="match status" value="1"/>
</dbReference>
<gene>
    <name evidence="5" type="primary">truB</name>
    <name evidence="8" type="ORF">UY55_C0001G0144</name>
</gene>
<dbReference type="InterPro" id="IPR020103">
    <property type="entry name" value="PsdUridine_synth_cat_dom_sf"/>
</dbReference>
<dbReference type="NCBIfam" id="TIGR00431">
    <property type="entry name" value="TruB"/>
    <property type="match status" value="1"/>
</dbReference>
<reference evidence="8 9" key="1">
    <citation type="journal article" date="2015" name="Nature">
        <title>rRNA introns, odd ribosomes, and small enigmatic genomes across a large radiation of phyla.</title>
        <authorList>
            <person name="Brown C.T."/>
            <person name="Hug L.A."/>
            <person name="Thomas B.C."/>
            <person name="Sharon I."/>
            <person name="Castelle C.J."/>
            <person name="Singh A."/>
            <person name="Wilkins M.J."/>
            <person name="Williams K.H."/>
            <person name="Banfield J.F."/>
        </authorList>
    </citation>
    <scope>NUCLEOTIDE SEQUENCE [LARGE SCALE GENOMIC DNA]</scope>
</reference>
<feature type="active site" description="Nucleophile" evidence="5">
    <location>
        <position position="38"/>
    </location>
</feature>
<sequence length="220" mass="24956">MDGIFAVYKPKGMTSHDVVDRVRRITGERSVGHAGTLDPLAEGVLVLGIGDATKDLQKVVEKDKEYFVRIKLGEESTTDDAEGEKRMVFAREIPTSDKIAALVEKFKGKIKQTPPLYSAVKVEGKESYKWARRGEPKELKPREVEIKDIEVIMYDWPNLSLKVVTGPGFYVRSLARDIGKELKTGGYVQELFRTRVGVYTDKEAIRLEEFPEFWKSRTLS</sequence>
<dbReference type="EMBL" id="LCQK01000001">
    <property type="protein sequence ID" value="KKW15390.1"/>
    <property type="molecule type" value="Genomic_DNA"/>
</dbReference>
<dbReference type="AlphaFoldDB" id="A0A0G1W9W0"/>
<evidence type="ECO:0000259" key="7">
    <source>
        <dbReference type="Pfam" id="PF16198"/>
    </source>
</evidence>
<dbReference type="STRING" id="1618665.UY55_C0001G0144"/>
<dbReference type="PANTHER" id="PTHR13767:SF2">
    <property type="entry name" value="PSEUDOURIDYLATE SYNTHASE TRUB1"/>
    <property type="match status" value="1"/>
</dbReference>